<evidence type="ECO:0000256" key="6">
    <source>
        <dbReference type="SAM" id="Phobius"/>
    </source>
</evidence>
<dbReference type="PANTHER" id="PTHR30071:SF1">
    <property type="entry name" value="CYTOCHROME B_B6 PROTEIN-RELATED"/>
    <property type="match status" value="1"/>
</dbReference>
<evidence type="ECO:0000256" key="2">
    <source>
        <dbReference type="ARBA" id="ARBA00022692"/>
    </source>
</evidence>
<evidence type="ECO:0000259" key="7">
    <source>
        <dbReference type="Pfam" id="PF01578"/>
    </source>
</evidence>
<feature type="transmembrane region" description="Helical" evidence="6">
    <location>
        <begin position="148"/>
        <end position="169"/>
    </location>
</feature>
<evidence type="ECO:0000313" key="8">
    <source>
        <dbReference type="EMBL" id="MFI7587984.1"/>
    </source>
</evidence>
<dbReference type="InterPro" id="IPR045062">
    <property type="entry name" value="Cyt_c_biogenesis_CcsA/CcmC"/>
</dbReference>
<keyword evidence="3" id="KW-0201">Cytochrome c-type biogenesis</keyword>
<sequence>MTVDENLAHLSNNLVYSAMAAYAAALAAFTIDLSGRGRVAEKPAEQQAAPKQKAAALTAPGGRPVAGVPDQAAGVVPEQVTPERRKAAAIGVTVTWLAFLLHLGGVIARGAASHRAPWGNMYEFSVSGAVVVTGVFLVTLFKKDLRFLGTFVVGPVLLILGLAVTVLYTEAAQLVPALQSYWLIIHVSIAFIASALLTLGFSVTIIQLVQDRREQQRAAGKTLKGGNFMNKLPPSAELEHTAYRLHAIAFPLWTFTLMAGAIWAEKAWGRYWNWDPKEVWTFVIWVVYAGYLHARATRGWDGRRAAYFALVGYACVLVNFLVVNIFFSGLHSYAGVGSN</sequence>
<evidence type="ECO:0000256" key="5">
    <source>
        <dbReference type="ARBA" id="ARBA00023136"/>
    </source>
</evidence>
<feature type="transmembrane region" description="Helical" evidence="6">
    <location>
        <begin position="279"/>
        <end position="294"/>
    </location>
</feature>
<keyword evidence="9" id="KW-1185">Reference proteome</keyword>
<comment type="subcellular location">
    <subcellularLocation>
        <location evidence="1">Membrane</location>
        <topology evidence="1">Multi-pass membrane protein</topology>
    </subcellularLocation>
</comment>
<evidence type="ECO:0000256" key="1">
    <source>
        <dbReference type="ARBA" id="ARBA00004141"/>
    </source>
</evidence>
<dbReference type="InterPro" id="IPR017562">
    <property type="entry name" value="Cyt_c_biogenesis_CcsA"/>
</dbReference>
<accession>A0ABW8ANM3</accession>
<feature type="transmembrane region" description="Helical" evidence="6">
    <location>
        <begin position="306"/>
        <end position="327"/>
    </location>
</feature>
<proteinExistence type="predicted"/>
<feature type="transmembrane region" description="Helical" evidence="6">
    <location>
        <begin position="124"/>
        <end position="141"/>
    </location>
</feature>
<dbReference type="NCBIfam" id="TIGR03144">
    <property type="entry name" value="cytochr_II_ccsB"/>
    <property type="match status" value="1"/>
</dbReference>
<organism evidence="8 9">
    <name type="scientific">Spongisporangium articulatum</name>
    <dbReference type="NCBI Taxonomy" id="3362603"/>
    <lineage>
        <taxon>Bacteria</taxon>
        <taxon>Bacillati</taxon>
        <taxon>Actinomycetota</taxon>
        <taxon>Actinomycetes</taxon>
        <taxon>Kineosporiales</taxon>
        <taxon>Kineosporiaceae</taxon>
        <taxon>Spongisporangium</taxon>
    </lineage>
</organism>
<evidence type="ECO:0000256" key="3">
    <source>
        <dbReference type="ARBA" id="ARBA00022748"/>
    </source>
</evidence>
<dbReference type="Pfam" id="PF01578">
    <property type="entry name" value="Cytochrom_C_asm"/>
    <property type="match status" value="1"/>
</dbReference>
<dbReference type="EMBL" id="JBITLV010000004">
    <property type="protein sequence ID" value="MFI7587984.1"/>
    <property type="molecule type" value="Genomic_DNA"/>
</dbReference>
<reference evidence="8 9" key="1">
    <citation type="submission" date="2024-10" db="EMBL/GenBank/DDBJ databases">
        <title>The Natural Products Discovery Center: Release of the First 8490 Sequenced Strains for Exploring Actinobacteria Biosynthetic Diversity.</title>
        <authorList>
            <person name="Kalkreuter E."/>
            <person name="Kautsar S.A."/>
            <person name="Yang D."/>
            <person name="Bader C.D."/>
            <person name="Teijaro C.N."/>
            <person name="Fluegel L."/>
            <person name="Davis C.M."/>
            <person name="Simpson J.R."/>
            <person name="Lauterbach L."/>
            <person name="Steele A.D."/>
            <person name="Gui C."/>
            <person name="Meng S."/>
            <person name="Li G."/>
            <person name="Viehrig K."/>
            <person name="Ye F."/>
            <person name="Su P."/>
            <person name="Kiefer A.F."/>
            <person name="Nichols A."/>
            <person name="Cepeda A.J."/>
            <person name="Yan W."/>
            <person name="Fan B."/>
            <person name="Jiang Y."/>
            <person name="Adhikari A."/>
            <person name="Zheng C.-J."/>
            <person name="Schuster L."/>
            <person name="Cowan T.M."/>
            <person name="Smanski M.J."/>
            <person name="Chevrette M.G."/>
            <person name="De Carvalho L.P.S."/>
            <person name="Shen B."/>
        </authorList>
    </citation>
    <scope>NUCLEOTIDE SEQUENCE [LARGE SCALE GENOMIC DNA]</scope>
    <source>
        <strain evidence="8 9">NPDC049639</strain>
    </source>
</reference>
<feature type="transmembrane region" description="Helical" evidence="6">
    <location>
        <begin position="245"/>
        <end position="264"/>
    </location>
</feature>
<dbReference type="RefSeq" id="WP_398280730.1">
    <property type="nucleotide sequence ID" value="NZ_JBITLV010000004.1"/>
</dbReference>
<comment type="caution">
    <text evidence="8">The sequence shown here is derived from an EMBL/GenBank/DDBJ whole genome shotgun (WGS) entry which is preliminary data.</text>
</comment>
<feature type="transmembrane region" description="Helical" evidence="6">
    <location>
        <begin position="14"/>
        <end position="33"/>
    </location>
</feature>
<keyword evidence="2 6" id="KW-0812">Transmembrane</keyword>
<feature type="transmembrane region" description="Helical" evidence="6">
    <location>
        <begin position="181"/>
        <end position="209"/>
    </location>
</feature>
<dbReference type="Proteomes" id="UP001612915">
    <property type="component" value="Unassembled WGS sequence"/>
</dbReference>
<protein>
    <submittedName>
        <fullName evidence="8">C-type cytochrome biogenesis protein CcsB</fullName>
    </submittedName>
</protein>
<keyword evidence="4 6" id="KW-1133">Transmembrane helix</keyword>
<evidence type="ECO:0000256" key="4">
    <source>
        <dbReference type="ARBA" id="ARBA00022989"/>
    </source>
</evidence>
<feature type="transmembrane region" description="Helical" evidence="6">
    <location>
        <begin position="87"/>
        <end position="112"/>
    </location>
</feature>
<dbReference type="PANTHER" id="PTHR30071">
    <property type="entry name" value="HEME EXPORTER PROTEIN C"/>
    <property type="match status" value="1"/>
</dbReference>
<evidence type="ECO:0000313" key="9">
    <source>
        <dbReference type="Proteomes" id="UP001612915"/>
    </source>
</evidence>
<gene>
    <name evidence="8" type="primary">ccsB</name>
    <name evidence="8" type="ORF">ACIB24_13010</name>
</gene>
<name>A0ABW8ANM3_9ACTN</name>
<feature type="domain" description="Cytochrome c assembly protein" evidence="7">
    <location>
        <begin position="128"/>
        <end position="331"/>
    </location>
</feature>
<keyword evidence="5 6" id="KW-0472">Membrane</keyword>
<dbReference type="InterPro" id="IPR002541">
    <property type="entry name" value="Cyt_c_assembly"/>
</dbReference>